<dbReference type="PANTHER" id="PTHR36220">
    <property type="entry name" value="UNNAMED PRODUCT"/>
    <property type="match status" value="1"/>
</dbReference>
<dbReference type="EMBL" id="MFNF01000005">
    <property type="protein sequence ID" value="OGH04290.1"/>
    <property type="molecule type" value="Genomic_DNA"/>
</dbReference>
<feature type="compositionally biased region" description="Low complexity" evidence="4">
    <location>
        <begin position="364"/>
        <end position="375"/>
    </location>
</feature>
<keyword evidence="3" id="KW-0325">Glycoprotein</keyword>
<dbReference type="InterPro" id="IPR013517">
    <property type="entry name" value="FG-GAP"/>
</dbReference>
<keyword evidence="2" id="KW-0677">Repeat</keyword>
<organism evidence="5 6">
    <name type="scientific">Candidatus Lambdaproteobacteria bacterium RIFOXYD2_FULL_56_26</name>
    <dbReference type="NCBI Taxonomy" id="1817773"/>
    <lineage>
        <taxon>Bacteria</taxon>
        <taxon>Pseudomonadati</taxon>
        <taxon>Pseudomonadota</taxon>
        <taxon>Candidatus Lambdaproteobacteria</taxon>
    </lineage>
</organism>
<accession>A0A1F6H1V9</accession>
<evidence type="ECO:0000256" key="2">
    <source>
        <dbReference type="ARBA" id="ARBA00022737"/>
    </source>
</evidence>
<keyword evidence="1" id="KW-0732">Signal</keyword>
<evidence type="ECO:0000256" key="4">
    <source>
        <dbReference type="SAM" id="MobiDB-lite"/>
    </source>
</evidence>
<evidence type="ECO:0000256" key="1">
    <source>
        <dbReference type="ARBA" id="ARBA00022729"/>
    </source>
</evidence>
<dbReference type="Proteomes" id="UP000177583">
    <property type="component" value="Unassembled WGS sequence"/>
</dbReference>
<evidence type="ECO:0000256" key="3">
    <source>
        <dbReference type="ARBA" id="ARBA00023180"/>
    </source>
</evidence>
<dbReference type="SMART" id="SM00191">
    <property type="entry name" value="Int_alpha"/>
    <property type="match status" value="5"/>
</dbReference>
<dbReference type="Pfam" id="PF14312">
    <property type="entry name" value="FG-GAP_2"/>
    <property type="match status" value="4"/>
</dbReference>
<name>A0A1F6H1V9_9PROT</name>
<sequence length="534" mass="54750">MSLSGLNGGTTYYLNVIVSDSAGNQSLYSGTSATTTAWAQQAYIKASNSSASTNSQFGYALSLYGDTLAVGSPYEDSGSTTIVNGTTSASDATAFDSGAVFVYLRTGSTWAQQAYIKAVNTNASDTFGTAVSVYGDLLAVGARMEDGGSTTIINGTTADTANGALNIGAVYVYARTGTSWAQEAYIKAGNLVSAMGFGEAVALGTDTLVVGTSGEDSSVTTITNGTTVPGDMNLTYDSGAVYVYRRTGTSWAREAYIKPANTYAGAYFGFSLSLSSETLAVGSYLERSLQTTITNGTTASADISGTGVGAVYIYKRTGVNWAQEAYLKAPNAETGDDFGYSVSLAGDSLAVGAPMEDSNQTTITNGTTGSSNNSASSAGAVYVYKRTGVNWTQEAYVKAVNGEATDSFGGRVSINGNTLAVTAWQEKSNQQGITNGSTASADNSAAYAGAVYVYQRSGTSWAQEAYVKSANLEANDYFGGANFTGGTALAIESNTLAVGAPGEDSNQTSVTNGTTASADNSISNAGAVYIYLRQ</sequence>
<evidence type="ECO:0000313" key="5">
    <source>
        <dbReference type="EMBL" id="OGH04290.1"/>
    </source>
</evidence>
<dbReference type="PANTHER" id="PTHR36220:SF1">
    <property type="entry name" value="GAMMA TUBULIN COMPLEX COMPONENT C-TERMINAL DOMAIN-CONTAINING PROTEIN"/>
    <property type="match status" value="1"/>
</dbReference>
<protein>
    <submittedName>
        <fullName evidence="5">Uncharacterized protein</fullName>
    </submittedName>
</protein>
<gene>
    <name evidence="5" type="ORF">A2557_10840</name>
</gene>
<comment type="caution">
    <text evidence="5">The sequence shown here is derived from an EMBL/GenBank/DDBJ whole genome shotgun (WGS) entry which is preliminary data.</text>
</comment>
<evidence type="ECO:0000313" key="6">
    <source>
        <dbReference type="Proteomes" id="UP000177583"/>
    </source>
</evidence>
<dbReference type="AlphaFoldDB" id="A0A1F6H1V9"/>
<dbReference type="Gene3D" id="2.130.10.130">
    <property type="entry name" value="Integrin alpha, N-terminal"/>
    <property type="match status" value="3"/>
</dbReference>
<dbReference type="InterPro" id="IPR013519">
    <property type="entry name" value="Int_alpha_beta-p"/>
</dbReference>
<reference evidence="5 6" key="1">
    <citation type="journal article" date="2016" name="Nat. Commun.">
        <title>Thousands of microbial genomes shed light on interconnected biogeochemical processes in an aquifer system.</title>
        <authorList>
            <person name="Anantharaman K."/>
            <person name="Brown C.T."/>
            <person name="Hug L.A."/>
            <person name="Sharon I."/>
            <person name="Castelle C.J."/>
            <person name="Probst A.J."/>
            <person name="Thomas B.C."/>
            <person name="Singh A."/>
            <person name="Wilkins M.J."/>
            <person name="Karaoz U."/>
            <person name="Brodie E.L."/>
            <person name="Williams K.H."/>
            <person name="Hubbard S.S."/>
            <person name="Banfield J.F."/>
        </authorList>
    </citation>
    <scope>NUCLEOTIDE SEQUENCE [LARGE SCALE GENOMIC DNA]</scope>
</reference>
<feature type="region of interest" description="Disordered" evidence="4">
    <location>
        <begin position="355"/>
        <end position="375"/>
    </location>
</feature>
<proteinExistence type="predicted"/>
<dbReference type="InterPro" id="IPR028994">
    <property type="entry name" value="Integrin_alpha_N"/>
</dbReference>